<dbReference type="SUPFAM" id="SSF54292">
    <property type="entry name" value="2Fe-2S ferredoxin-like"/>
    <property type="match status" value="1"/>
</dbReference>
<sequence>MTMTHVDPAPHRTVSCTVNGKDVQVRCRDGALLVEMIRDTLDLTGTHIGCLNGDCGVCTVRVDGQVTKSCLYLAARAEGAEVTTIEGVAEEGTLHEVQQALWNGEGFQCGFCVPGQVFCAMDLLESNTTPSDGQIRHAISGNLCRCTGYQKIVEAIHDASTRLDPTEKTATH</sequence>
<name>A0ABN2ND59_9PSEU</name>
<evidence type="ECO:0000259" key="6">
    <source>
        <dbReference type="PROSITE" id="PS51085"/>
    </source>
</evidence>
<keyword evidence="5" id="KW-0411">Iron-sulfur</keyword>
<protein>
    <submittedName>
        <fullName evidence="7">(2Fe-2S)-binding protein</fullName>
    </submittedName>
</protein>
<dbReference type="EMBL" id="BAAAQK010000018">
    <property type="protein sequence ID" value="GAA1859841.1"/>
    <property type="molecule type" value="Genomic_DNA"/>
</dbReference>
<evidence type="ECO:0000256" key="5">
    <source>
        <dbReference type="ARBA" id="ARBA00023014"/>
    </source>
</evidence>
<proteinExistence type="predicted"/>
<dbReference type="InterPro" id="IPR036884">
    <property type="entry name" value="2Fe-2S-bd_dom_sf"/>
</dbReference>
<dbReference type="PANTHER" id="PTHR44379:SF5">
    <property type="entry name" value="OXIDOREDUCTASE WITH IRON-SULFUR SUBUNIT"/>
    <property type="match status" value="1"/>
</dbReference>
<dbReference type="InterPro" id="IPR001041">
    <property type="entry name" value="2Fe-2S_ferredoxin-type"/>
</dbReference>
<keyword evidence="2" id="KW-0479">Metal-binding</keyword>
<comment type="caution">
    <text evidence="7">The sequence shown here is derived from an EMBL/GenBank/DDBJ whole genome shotgun (WGS) entry which is preliminary data.</text>
</comment>
<dbReference type="Gene3D" id="3.10.20.30">
    <property type="match status" value="1"/>
</dbReference>
<evidence type="ECO:0000256" key="4">
    <source>
        <dbReference type="ARBA" id="ARBA00023004"/>
    </source>
</evidence>
<accession>A0ABN2ND59</accession>
<keyword evidence="8" id="KW-1185">Reference proteome</keyword>
<dbReference type="Proteomes" id="UP001500449">
    <property type="component" value="Unassembled WGS sequence"/>
</dbReference>
<dbReference type="PROSITE" id="PS00197">
    <property type="entry name" value="2FE2S_FER_1"/>
    <property type="match status" value="1"/>
</dbReference>
<dbReference type="RefSeq" id="WP_344420410.1">
    <property type="nucleotide sequence ID" value="NZ_BAAAQK010000018.1"/>
</dbReference>
<dbReference type="PANTHER" id="PTHR44379">
    <property type="entry name" value="OXIDOREDUCTASE WITH IRON-SULFUR SUBUNIT"/>
    <property type="match status" value="1"/>
</dbReference>
<dbReference type="Gene3D" id="1.10.150.120">
    <property type="entry name" value="[2Fe-2S]-binding domain"/>
    <property type="match status" value="1"/>
</dbReference>
<dbReference type="InterPro" id="IPR012675">
    <property type="entry name" value="Beta-grasp_dom_sf"/>
</dbReference>
<dbReference type="Pfam" id="PF00111">
    <property type="entry name" value="Fer2"/>
    <property type="match status" value="1"/>
</dbReference>
<dbReference type="InterPro" id="IPR036010">
    <property type="entry name" value="2Fe-2S_ferredoxin-like_sf"/>
</dbReference>
<dbReference type="PROSITE" id="PS51085">
    <property type="entry name" value="2FE2S_FER_2"/>
    <property type="match status" value="1"/>
</dbReference>
<feature type="domain" description="2Fe-2S ferredoxin-type" evidence="6">
    <location>
        <begin position="12"/>
        <end position="88"/>
    </location>
</feature>
<evidence type="ECO:0000256" key="1">
    <source>
        <dbReference type="ARBA" id="ARBA00022714"/>
    </source>
</evidence>
<evidence type="ECO:0000256" key="2">
    <source>
        <dbReference type="ARBA" id="ARBA00022723"/>
    </source>
</evidence>
<keyword evidence="4" id="KW-0408">Iron</keyword>
<evidence type="ECO:0000313" key="8">
    <source>
        <dbReference type="Proteomes" id="UP001500449"/>
    </source>
</evidence>
<evidence type="ECO:0000256" key="3">
    <source>
        <dbReference type="ARBA" id="ARBA00023002"/>
    </source>
</evidence>
<reference evidence="7 8" key="1">
    <citation type="journal article" date="2019" name="Int. J. Syst. Evol. Microbiol.">
        <title>The Global Catalogue of Microorganisms (GCM) 10K type strain sequencing project: providing services to taxonomists for standard genome sequencing and annotation.</title>
        <authorList>
            <consortium name="The Broad Institute Genomics Platform"/>
            <consortium name="The Broad Institute Genome Sequencing Center for Infectious Disease"/>
            <person name="Wu L."/>
            <person name="Ma J."/>
        </authorList>
    </citation>
    <scope>NUCLEOTIDE SEQUENCE [LARGE SCALE GENOMIC DNA]</scope>
    <source>
        <strain evidence="7 8">JCM 16009</strain>
    </source>
</reference>
<evidence type="ECO:0000313" key="7">
    <source>
        <dbReference type="EMBL" id="GAA1859841.1"/>
    </source>
</evidence>
<dbReference type="InterPro" id="IPR002888">
    <property type="entry name" value="2Fe-2S-bd"/>
</dbReference>
<dbReference type="SUPFAM" id="SSF47741">
    <property type="entry name" value="CO dehydrogenase ISP C-domain like"/>
    <property type="match status" value="1"/>
</dbReference>
<dbReference type="InterPro" id="IPR006058">
    <property type="entry name" value="2Fe2S_fd_BS"/>
</dbReference>
<keyword evidence="1" id="KW-0001">2Fe-2S</keyword>
<keyword evidence="3" id="KW-0560">Oxidoreductase</keyword>
<dbReference type="InterPro" id="IPR051452">
    <property type="entry name" value="Diverse_Oxidoreductases"/>
</dbReference>
<gene>
    <name evidence="7" type="ORF">GCM10009836_44980</name>
</gene>
<dbReference type="Pfam" id="PF01799">
    <property type="entry name" value="Fer2_2"/>
    <property type="match status" value="1"/>
</dbReference>
<organism evidence="7 8">
    <name type="scientific">Pseudonocardia ailaonensis</name>
    <dbReference type="NCBI Taxonomy" id="367279"/>
    <lineage>
        <taxon>Bacteria</taxon>
        <taxon>Bacillati</taxon>
        <taxon>Actinomycetota</taxon>
        <taxon>Actinomycetes</taxon>
        <taxon>Pseudonocardiales</taxon>
        <taxon>Pseudonocardiaceae</taxon>
        <taxon>Pseudonocardia</taxon>
    </lineage>
</organism>